<dbReference type="Gene3D" id="2.60.40.1760">
    <property type="entry name" value="glycosyl hydrolase (family 31)"/>
    <property type="match status" value="1"/>
</dbReference>
<proteinExistence type="predicted"/>
<evidence type="ECO:0000313" key="2">
    <source>
        <dbReference type="Proteomes" id="UP000267096"/>
    </source>
</evidence>
<dbReference type="EMBL" id="UYRR01012553">
    <property type="protein sequence ID" value="VDK26413.1"/>
    <property type="molecule type" value="Genomic_DNA"/>
</dbReference>
<evidence type="ECO:0000313" key="1">
    <source>
        <dbReference type="EMBL" id="VDK26413.1"/>
    </source>
</evidence>
<organism evidence="1 2">
    <name type="scientific">Anisakis simplex</name>
    <name type="common">Herring worm</name>
    <dbReference type="NCBI Taxonomy" id="6269"/>
    <lineage>
        <taxon>Eukaryota</taxon>
        <taxon>Metazoa</taxon>
        <taxon>Ecdysozoa</taxon>
        <taxon>Nematoda</taxon>
        <taxon>Chromadorea</taxon>
        <taxon>Rhabditida</taxon>
        <taxon>Spirurina</taxon>
        <taxon>Ascaridomorpha</taxon>
        <taxon>Ascaridoidea</taxon>
        <taxon>Anisakidae</taxon>
        <taxon>Anisakis</taxon>
        <taxon>Anisakis simplex complex</taxon>
    </lineage>
</organism>
<sequence>MNPTVPLCYLPKGTGYILRKNSPEKLILKKSPFGARNPFGKDISPIFFSTRSIGSTLNVRIDAPDRYEPTIDLPKKPSRSVDSLYVQILDDLDIFSFKVRRKSTKQFIWDTSIGYYCLYALPQL</sequence>
<dbReference type="AlphaFoldDB" id="A0A3P6PAC7"/>
<dbReference type="Proteomes" id="UP000267096">
    <property type="component" value="Unassembled WGS sequence"/>
</dbReference>
<accession>A0A3P6PAC7</accession>
<dbReference type="OrthoDB" id="10514190at2759"/>
<gene>
    <name evidence="1" type="ORF">ASIM_LOCUS6023</name>
</gene>
<keyword evidence="2" id="KW-1185">Reference proteome</keyword>
<protein>
    <submittedName>
        <fullName evidence="1">Uncharacterized protein</fullName>
    </submittedName>
</protein>
<name>A0A3P6PAC7_ANISI</name>
<reference evidence="1 2" key="1">
    <citation type="submission" date="2018-11" db="EMBL/GenBank/DDBJ databases">
        <authorList>
            <consortium name="Pathogen Informatics"/>
        </authorList>
    </citation>
    <scope>NUCLEOTIDE SEQUENCE [LARGE SCALE GENOMIC DNA]</scope>
</reference>